<evidence type="ECO:0000256" key="1">
    <source>
        <dbReference type="SAM" id="MobiDB-lite"/>
    </source>
</evidence>
<feature type="transmembrane region" description="Helical" evidence="2">
    <location>
        <begin position="40"/>
        <end position="61"/>
    </location>
</feature>
<evidence type="ECO:0000256" key="2">
    <source>
        <dbReference type="SAM" id="Phobius"/>
    </source>
</evidence>
<keyword evidence="2" id="KW-0812">Transmembrane</keyword>
<keyword evidence="2" id="KW-1133">Transmembrane helix</keyword>
<accession>A0ABP6LMN1</accession>
<sequence>MKTYPDTHDDEVFDMVGDADHAAPKLRSTGAPSVKIIRTLWLTVIGVSMVAVFVTAAGAALQGGSEQWSEEVSAADLRQRLNEDSATGAPQQSVVNGWHTTDLLEIQIEQAADHLALTQGLVSLALLIGLGLLGDRALSLWDRPSASGATPSSPAEPADVGGSTAPASGLRYGPIVGPAGSAAQDEGHHR</sequence>
<dbReference type="RefSeq" id="WP_344683644.1">
    <property type="nucleotide sequence ID" value="NZ_BAAAVT010000001.1"/>
</dbReference>
<evidence type="ECO:0000313" key="4">
    <source>
        <dbReference type="Proteomes" id="UP001500236"/>
    </source>
</evidence>
<gene>
    <name evidence="3" type="ORF">GCM10010529_00870</name>
</gene>
<evidence type="ECO:0000313" key="3">
    <source>
        <dbReference type="EMBL" id="GAA3050641.1"/>
    </source>
</evidence>
<organism evidence="3 4">
    <name type="scientific">Nesterenkonia aethiopica</name>
    <dbReference type="NCBI Taxonomy" id="269144"/>
    <lineage>
        <taxon>Bacteria</taxon>
        <taxon>Bacillati</taxon>
        <taxon>Actinomycetota</taxon>
        <taxon>Actinomycetes</taxon>
        <taxon>Micrococcales</taxon>
        <taxon>Micrococcaceae</taxon>
        <taxon>Nesterenkonia</taxon>
    </lineage>
</organism>
<feature type="transmembrane region" description="Helical" evidence="2">
    <location>
        <begin position="114"/>
        <end position="133"/>
    </location>
</feature>
<protein>
    <submittedName>
        <fullName evidence="3">Uncharacterized protein</fullName>
    </submittedName>
</protein>
<dbReference type="Proteomes" id="UP001500236">
    <property type="component" value="Unassembled WGS sequence"/>
</dbReference>
<keyword evidence="2" id="KW-0472">Membrane</keyword>
<proteinExistence type="predicted"/>
<reference evidence="4" key="1">
    <citation type="journal article" date="2019" name="Int. J. Syst. Evol. Microbiol.">
        <title>The Global Catalogue of Microorganisms (GCM) 10K type strain sequencing project: providing services to taxonomists for standard genome sequencing and annotation.</title>
        <authorList>
            <consortium name="The Broad Institute Genomics Platform"/>
            <consortium name="The Broad Institute Genome Sequencing Center for Infectious Disease"/>
            <person name="Wu L."/>
            <person name="Ma J."/>
        </authorList>
    </citation>
    <scope>NUCLEOTIDE SEQUENCE [LARGE SCALE GENOMIC DNA]</scope>
    <source>
        <strain evidence="4">JCM 14309</strain>
    </source>
</reference>
<comment type="caution">
    <text evidence="3">The sequence shown here is derived from an EMBL/GenBank/DDBJ whole genome shotgun (WGS) entry which is preliminary data.</text>
</comment>
<dbReference type="EMBL" id="BAAAVT010000001">
    <property type="protein sequence ID" value="GAA3050641.1"/>
    <property type="molecule type" value="Genomic_DNA"/>
</dbReference>
<feature type="compositionally biased region" description="Low complexity" evidence="1">
    <location>
        <begin position="144"/>
        <end position="158"/>
    </location>
</feature>
<feature type="region of interest" description="Disordered" evidence="1">
    <location>
        <begin position="144"/>
        <end position="190"/>
    </location>
</feature>
<name>A0ABP6LMN1_9MICC</name>
<keyword evidence="4" id="KW-1185">Reference proteome</keyword>